<evidence type="ECO:0000313" key="1">
    <source>
        <dbReference type="EMBL" id="ORE05197.1"/>
    </source>
</evidence>
<accession>A0A1X0QZJ9</accession>
<dbReference type="Gene3D" id="3.30.420.10">
    <property type="entry name" value="Ribonuclease H-like superfamily/Ribonuclease H"/>
    <property type="match status" value="1"/>
</dbReference>
<dbReference type="AlphaFoldDB" id="A0A1X0QZJ9"/>
<dbReference type="EMBL" id="KV921951">
    <property type="protein sequence ID" value="ORE05197.1"/>
    <property type="molecule type" value="Genomic_DNA"/>
</dbReference>
<protein>
    <recommendedName>
        <fullName evidence="2">Tc1-like transposase DDE domain-containing protein</fullName>
    </recommendedName>
</protein>
<dbReference type="Proteomes" id="UP000242414">
    <property type="component" value="Unassembled WGS sequence"/>
</dbReference>
<organism evidence="1">
    <name type="scientific">Rhizopus microsporus var. microsporus</name>
    <dbReference type="NCBI Taxonomy" id="86635"/>
    <lineage>
        <taxon>Eukaryota</taxon>
        <taxon>Fungi</taxon>
        <taxon>Fungi incertae sedis</taxon>
        <taxon>Mucoromycota</taxon>
        <taxon>Mucoromycotina</taxon>
        <taxon>Mucoromycetes</taxon>
        <taxon>Mucorales</taxon>
        <taxon>Mucorineae</taxon>
        <taxon>Rhizopodaceae</taxon>
        <taxon>Rhizopus</taxon>
    </lineage>
</organism>
<evidence type="ECO:0008006" key="2">
    <source>
        <dbReference type="Google" id="ProtNLM"/>
    </source>
</evidence>
<reference evidence="1" key="1">
    <citation type="journal article" date="2016" name="Proc. Natl. Acad. Sci. U.S.A.">
        <title>Lipid metabolic changes in an early divergent fungus govern the establishment of a mutualistic symbiosis with endobacteria.</title>
        <authorList>
            <person name="Lastovetsky O.A."/>
            <person name="Gaspar M.L."/>
            <person name="Mondo S.J."/>
            <person name="LaButti K.M."/>
            <person name="Sandor L."/>
            <person name="Grigoriev I.V."/>
            <person name="Henry S.A."/>
            <person name="Pawlowska T.E."/>
        </authorList>
    </citation>
    <scope>NUCLEOTIDE SEQUENCE [LARGE SCALE GENOMIC DNA]</scope>
    <source>
        <strain evidence="1">ATCC 52814</strain>
    </source>
</reference>
<dbReference type="VEuPathDB" id="FungiDB:BCV72DRAFT_331613"/>
<name>A0A1X0QZJ9_RHIZD</name>
<dbReference type="GO" id="GO:0003676">
    <property type="term" value="F:nucleic acid binding"/>
    <property type="evidence" value="ECO:0007669"/>
    <property type="project" value="InterPro"/>
</dbReference>
<proteinExistence type="predicted"/>
<gene>
    <name evidence="1" type="ORF">BCV72DRAFT_331613</name>
</gene>
<dbReference type="InterPro" id="IPR036397">
    <property type="entry name" value="RNaseH_sf"/>
</dbReference>
<sequence>MIWSCFHANGFGPLILIDGTVDQDKYINILAQNYHSWDFKYWPAQSPDLNPTEYVWIALGNLIKERRSEIRNIEELSVALREELEKISPGLAAYLVGSMKARCEAVIAAKGGLTKY</sequence>